<dbReference type="GO" id="GO:0000725">
    <property type="term" value="P:recombinational repair"/>
    <property type="evidence" value="ECO:0007669"/>
    <property type="project" value="TreeGrafter"/>
</dbReference>
<keyword evidence="4 9" id="KW-0067">ATP-binding</keyword>
<dbReference type="InterPro" id="IPR014016">
    <property type="entry name" value="UvrD-like_ATP-bd"/>
</dbReference>
<protein>
    <recommendedName>
        <fullName evidence="7">DNA 3'-5' helicase</fullName>
        <ecNumber evidence="7">5.6.2.4</ecNumber>
    </recommendedName>
</protein>
<organism evidence="11 12">
    <name type="scientific">Candidatus Campbellbacteria bacterium RIFOXYC2_FULL_35_25</name>
    <dbReference type="NCBI Taxonomy" id="1797582"/>
    <lineage>
        <taxon>Bacteria</taxon>
        <taxon>Candidatus Campbelliibacteriota</taxon>
    </lineage>
</organism>
<evidence type="ECO:0000256" key="5">
    <source>
        <dbReference type="ARBA" id="ARBA00023235"/>
    </source>
</evidence>
<evidence type="ECO:0000313" key="11">
    <source>
        <dbReference type="EMBL" id="OGD66755.1"/>
    </source>
</evidence>
<dbReference type="GO" id="GO:0043138">
    <property type="term" value="F:3'-5' DNA helicase activity"/>
    <property type="evidence" value="ECO:0007669"/>
    <property type="project" value="UniProtKB-EC"/>
</dbReference>
<evidence type="ECO:0000256" key="7">
    <source>
        <dbReference type="ARBA" id="ARBA00034808"/>
    </source>
</evidence>
<keyword evidence="3 9" id="KW-0347">Helicase</keyword>
<keyword evidence="5" id="KW-0413">Isomerase</keyword>
<dbReference type="SUPFAM" id="SSF52540">
    <property type="entry name" value="P-loop containing nucleoside triphosphate hydrolases"/>
    <property type="match status" value="1"/>
</dbReference>
<keyword evidence="1 9" id="KW-0547">Nucleotide-binding</keyword>
<gene>
    <name evidence="11" type="ORF">A2442_01370</name>
</gene>
<evidence type="ECO:0000256" key="3">
    <source>
        <dbReference type="ARBA" id="ARBA00022806"/>
    </source>
</evidence>
<evidence type="ECO:0000256" key="8">
    <source>
        <dbReference type="ARBA" id="ARBA00048988"/>
    </source>
</evidence>
<evidence type="ECO:0000256" key="1">
    <source>
        <dbReference type="ARBA" id="ARBA00022741"/>
    </source>
</evidence>
<dbReference type="GO" id="GO:0005524">
    <property type="term" value="F:ATP binding"/>
    <property type="evidence" value="ECO:0007669"/>
    <property type="project" value="UniProtKB-UniRule"/>
</dbReference>
<evidence type="ECO:0000256" key="4">
    <source>
        <dbReference type="ARBA" id="ARBA00022840"/>
    </source>
</evidence>
<dbReference type="AlphaFoldDB" id="A0A1F5EHA9"/>
<dbReference type="Proteomes" id="UP000179003">
    <property type="component" value="Unassembled WGS sequence"/>
</dbReference>
<name>A0A1F5EHA9_9BACT</name>
<comment type="catalytic activity">
    <reaction evidence="6">
        <text>Couples ATP hydrolysis with the unwinding of duplex DNA by translocating in the 3'-5' direction.</text>
        <dbReference type="EC" id="5.6.2.4"/>
    </reaction>
</comment>
<evidence type="ECO:0000259" key="10">
    <source>
        <dbReference type="PROSITE" id="PS51198"/>
    </source>
</evidence>
<dbReference type="EMBL" id="MFAE01000014">
    <property type="protein sequence ID" value="OGD66755.1"/>
    <property type="molecule type" value="Genomic_DNA"/>
</dbReference>
<comment type="caution">
    <text evidence="11">The sequence shown here is derived from an EMBL/GenBank/DDBJ whole genome shotgun (WGS) entry which is preliminary data.</text>
</comment>
<dbReference type="GO" id="GO:0003677">
    <property type="term" value="F:DNA binding"/>
    <property type="evidence" value="ECO:0007669"/>
    <property type="project" value="InterPro"/>
</dbReference>
<reference evidence="11 12" key="1">
    <citation type="journal article" date="2016" name="Nat. Commun.">
        <title>Thousands of microbial genomes shed light on interconnected biogeochemical processes in an aquifer system.</title>
        <authorList>
            <person name="Anantharaman K."/>
            <person name="Brown C.T."/>
            <person name="Hug L.A."/>
            <person name="Sharon I."/>
            <person name="Castelle C.J."/>
            <person name="Probst A.J."/>
            <person name="Thomas B.C."/>
            <person name="Singh A."/>
            <person name="Wilkins M.J."/>
            <person name="Karaoz U."/>
            <person name="Brodie E.L."/>
            <person name="Williams K.H."/>
            <person name="Hubbard S.S."/>
            <person name="Banfield J.F."/>
        </authorList>
    </citation>
    <scope>NUCLEOTIDE SEQUENCE [LARGE SCALE GENOMIC DNA]</scope>
</reference>
<dbReference type="InterPro" id="IPR000212">
    <property type="entry name" value="DNA_helicase_UvrD/REP"/>
</dbReference>
<dbReference type="InterPro" id="IPR014017">
    <property type="entry name" value="DNA_helicase_UvrD-like_C"/>
</dbReference>
<evidence type="ECO:0000256" key="9">
    <source>
        <dbReference type="PROSITE-ProRule" id="PRU00560"/>
    </source>
</evidence>
<dbReference type="Gene3D" id="3.40.50.300">
    <property type="entry name" value="P-loop containing nucleotide triphosphate hydrolases"/>
    <property type="match status" value="2"/>
</dbReference>
<keyword evidence="2 9" id="KW-0378">Hydrolase</keyword>
<comment type="catalytic activity">
    <reaction evidence="8">
        <text>ATP + H2O = ADP + phosphate + H(+)</text>
        <dbReference type="Rhea" id="RHEA:13065"/>
        <dbReference type="ChEBI" id="CHEBI:15377"/>
        <dbReference type="ChEBI" id="CHEBI:15378"/>
        <dbReference type="ChEBI" id="CHEBI:30616"/>
        <dbReference type="ChEBI" id="CHEBI:43474"/>
        <dbReference type="ChEBI" id="CHEBI:456216"/>
        <dbReference type="EC" id="5.6.2.4"/>
    </reaction>
</comment>
<sequence>MKDKEYYSNFENQRDEHTQNILGSESKNKIILAGPGTGKSYLFQQICKNNIENDLNNNLTLSFINELVNDLSKDLHGLSDVKTLHSFALKNISKNTNFFMNLGDVIQEDYKIIKNKEVSFKDIFYNLEEEKEDELNFYSERRKFYNFFGPNCSIYTLIKIFENNEEKIPKYSQILIDEFQDFNKLESRLIDLLAEKNSMVIAGDDDQSLYSFKNANPQEIRDKHKSEEYTSFELPFCSRCPEVIINSFHNIVDKAKAEGFLKDRISKEYKYFPSVEKDLLSSQNPKLIINKGVYQNQIAFNIEKEIKSISDSGKKDFSVLVICSLKSQIKSLEKALRKKGFNNIESPQEKKGGDLIDGLKLLQKDKECNLGWRIVSKIILENNNKDIKDIIKKSHSNLNKKFYELLDKNDVKYIKQVLAIFKKVNENKSLKKEEYQKILDCFGYNQENIVLEKLKEDFQDNNNQKTNYKNIPIKITTILGSKGLTNDYVFLVNFDDGYLFGKEKKITDENICKFLVALTRAKKKIYLYANNNKLPTFVNWIDKNNY</sequence>
<dbReference type="InterPro" id="IPR027417">
    <property type="entry name" value="P-loop_NTPase"/>
</dbReference>
<feature type="domain" description="UvrD-like helicase ATP-binding" evidence="10">
    <location>
        <begin position="12"/>
        <end position="241"/>
    </location>
</feature>
<proteinExistence type="predicted"/>
<dbReference type="PANTHER" id="PTHR11070:SF2">
    <property type="entry name" value="ATP-DEPENDENT DNA HELICASE SRS2"/>
    <property type="match status" value="1"/>
</dbReference>
<dbReference type="GO" id="GO:0016887">
    <property type="term" value="F:ATP hydrolysis activity"/>
    <property type="evidence" value="ECO:0007669"/>
    <property type="project" value="RHEA"/>
</dbReference>
<evidence type="ECO:0000256" key="2">
    <source>
        <dbReference type="ARBA" id="ARBA00022801"/>
    </source>
</evidence>
<dbReference type="PROSITE" id="PS51198">
    <property type="entry name" value="UVRD_HELICASE_ATP_BIND"/>
    <property type="match status" value="1"/>
</dbReference>
<dbReference type="Pfam" id="PF00580">
    <property type="entry name" value="UvrD-helicase"/>
    <property type="match status" value="1"/>
</dbReference>
<evidence type="ECO:0000313" key="12">
    <source>
        <dbReference type="Proteomes" id="UP000179003"/>
    </source>
</evidence>
<dbReference type="STRING" id="1797582.A2442_01370"/>
<dbReference type="Pfam" id="PF13361">
    <property type="entry name" value="UvrD_C"/>
    <property type="match status" value="1"/>
</dbReference>
<dbReference type="EC" id="5.6.2.4" evidence="7"/>
<evidence type="ECO:0000256" key="6">
    <source>
        <dbReference type="ARBA" id="ARBA00034617"/>
    </source>
</evidence>
<accession>A0A1F5EHA9</accession>
<dbReference type="PANTHER" id="PTHR11070">
    <property type="entry name" value="UVRD / RECB / PCRA DNA HELICASE FAMILY MEMBER"/>
    <property type="match status" value="1"/>
</dbReference>
<feature type="binding site" evidence="9">
    <location>
        <begin position="33"/>
        <end position="40"/>
    </location>
    <ligand>
        <name>ATP</name>
        <dbReference type="ChEBI" id="CHEBI:30616"/>
    </ligand>
</feature>